<dbReference type="InterPro" id="IPR013780">
    <property type="entry name" value="Glyco_hydro_b"/>
</dbReference>
<gene>
    <name evidence="5" type="ORF">CBF37_10030</name>
</gene>
<dbReference type="Pfam" id="PF00128">
    <property type="entry name" value="Alpha-amylase"/>
    <property type="match status" value="1"/>
</dbReference>
<dbReference type="GO" id="GO:0004556">
    <property type="term" value="F:alpha-amylase activity"/>
    <property type="evidence" value="ECO:0007669"/>
    <property type="project" value="TreeGrafter"/>
</dbReference>
<sequence length="544" mass="63846">MEQSDWWKTAVIYQIYPRSFQDSNGDGIGDLQGIIQRLDYLAYLGVDAIWLSPVYKSPNDDNGYDISDYEAISPEYGKMTDMEQLIAEAKKRHIRIIMDLVVNHTSDEHMWFKEAKTDALSPYHDFYVWRKGQGALPPNELQSNFGGSAWTYVSEIDEYYLHLHSKKQPDLNWENPELRQEIWRMMRFWLDKGIGGFRLDVIDLIGKEPDRLITKNGPKLHDYIQDMNKETFGNYDVVTVGETWGATPDTAKLYSSRDRHELSMVFQFEHINLDKQPNKRKWDLKELDPQELHGVLSKWQIELNSYGWNSLFWNNHDLPRIISRWGNDKEYRVLSGKMLAIYLYFMKGTPYIYQGEEIGMINFPVSSINEVDDIESRRMYEERKELGYSEEDMLKSINAKGRDNARHPVPWDTSDEGGFTTGKPWLPVAVSEEVNVSTALADKGSLFYTYQQLIRLRKNYQVIITGDYQIVETNNSNVLAYKRTSSEEEIWVVVNFSNEIQKYNLELPEKMINNKVLIQNYERPVSFSRLKPYESYVLYKKKTK</sequence>
<keyword evidence="3" id="KW-0326">Glycosidase</keyword>
<dbReference type="PANTHER" id="PTHR10357:SF179">
    <property type="entry name" value="NEUTRAL AND BASIC AMINO ACID TRANSPORT PROTEIN RBAT"/>
    <property type="match status" value="1"/>
</dbReference>
<comment type="similarity">
    <text evidence="1">Belongs to the glycosyl hydrolase 13 family.</text>
</comment>
<dbReference type="SUPFAM" id="SSF51011">
    <property type="entry name" value="Glycosyl hydrolase domain"/>
    <property type="match status" value="1"/>
</dbReference>
<dbReference type="SMART" id="SM00642">
    <property type="entry name" value="Aamy"/>
    <property type="match status" value="1"/>
</dbReference>
<dbReference type="NCBIfam" id="NF008183">
    <property type="entry name" value="PRK10933.1"/>
    <property type="match status" value="1"/>
</dbReference>
<dbReference type="AlphaFoldDB" id="A0A429ZUI4"/>
<evidence type="ECO:0000256" key="3">
    <source>
        <dbReference type="ARBA" id="ARBA00023295"/>
    </source>
</evidence>
<feature type="domain" description="Glycosyl hydrolase family 13 catalytic" evidence="4">
    <location>
        <begin position="14"/>
        <end position="406"/>
    </location>
</feature>
<dbReference type="Proteomes" id="UP000287857">
    <property type="component" value="Unassembled WGS sequence"/>
</dbReference>
<dbReference type="EMBL" id="NGJS01000018">
    <property type="protein sequence ID" value="RST97338.1"/>
    <property type="molecule type" value="Genomic_DNA"/>
</dbReference>
<dbReference type="FunFam" id="3.90.400.10:FF:000002">
    <property type="entry name" value="Sucrose isomerase"/>
    <property type="match status" value="1"/>
</dbReference>
<keyword evidence="6" id="KW-1185">Reference proteome</keyword>
<dbReference type="InterPro" id="IPR032091">
    <property type="entry name" value="Malt_amylase-like_C"/>
</dbReference>
<dbReference type="RefSeq" id="WP_420824174.1">
    <property type="nucleotide sequence ID" value="NZ_NGJS01000018.1"/>
</dbReference>
<keyword evidence="2 5" id="KW-0378">Hydrolase</keyword>
<dbReference type="Gene3D" id="3.20.20.80">
    <property type="entry name" value="Glycosidases"/>
    <property type="match status" value="1"/>
</dbReference>
<dbReference type="InterPro" id="IPR006047">
    <property type="entry name" value="GH13_cat_dom"/>
</dbReference>
<dbReference type="FunFam" id="3.20.20.80:FF:000064">
    <property type="entry name" value="Oligo-1,6-glucosidase"/>
    <property type="match status" value="2"/>
</dbReference>
<dbReference type="SUPFAM" id="SSF51445">
    <property type="entry name" value="(Trans)glycosidases"/>
    <property type="match status" value="1"/>
</dbReference>
<dbReference type="PANTHER" id="PTHR10357">
    <property type="entry name" value="ALPHA-AMYLASE FAMILY MEMBER"/>
    <property type="match status" value="1"/>
</dbReference>
<protein>
    <submittedName>
        <fullName evidence="5">Glucohydrolase</fullName>
    </submittedName>
</protein>
<organism evidence="5 6">
    <name type="scientific">Vagococcus vulneris</name>
    <dbReference type="NCBI Taxonomy" id="1977869"/>
    <lineage>
        <taxon>Bacteria</taxon>
        <taxon>Bacillati</taxon>
        <taxon>Bacillota</taxon>
        <taxon>Bacilli</taxon>
        <taxon>Lactobacillales</taxon>
        <taxon>Enterococcaceae</taxon>
        <taxon>Vagococcus</taxon>
    </lineage>
</organism>
<evidence type="ECO:0000259" key="4">
    <source>
        <dbReference type="SMART" id="SM00642"/>
    </source>
</evidence>
<accession>A0A429ZUI4</accession>
<evidence type="ECO:0000313" key="5">
    <source>
        <dbReference type="EMBL" id="RST97338.1"/>
    </source>
</evidence>
<comment type="caution">
    <text evidence="5">The sequence shown here is derived from an EMBL/GenBank/DDBJ whole genome shotgun (WGS) entry which is preliminary data.</text>
</comment>
<proteinExistence type="inferred from homology"/>
<dbReference type="Gene3D" id="3.90.400.10">
    <property type="entry name" value="Oligo-1,6-glucosidase, Domain 2"/>
    <property type="match status" value="1"/>
</dbReference>
<reference evidence="5 6" key="1">
    <citation type="submission" date="2017-05" db="EMBL/GenBank/DDBJ databases">
        <title>Vagococcus spp. assemblies.</title>
        <authorList>
            <person name="Gulvik C.A."/>
        </authorList>
    </citation>
    <scope>NUCLEOTIDE SEQUENCE [LARGE SCALE GENOMIC DNA]</scope>
    <source>
        <strain evidence="5 6">SS1995</strain>
    </source>
</reference>
<dbReference type="InterPro" id="IPR045857">
    <property type="entry name" value="O16G_dom_2"/>
</dbReference>
<dbReference type="CDD" id="cd11333">
    <property type="entry name" value="AmyAc_SI_OligoGlu_DGase"/>
    <property type="match status" value="1"/>
</dbReference>
<dbReference type="Pfam" id="PF16657">
    <property type="entry name" value="Malt_amylase_C"/>
    <property type="match status" value="1"/>
</dbReference>
<evidence type="ECO:0000256" key="2">
    <source>
        <dbReference type="ARBA" id="ARBA00022801"/>
    </source>
</evidence>
<evidence type="ECO:0000313" key="6">
    <source>
        <dbReference type="Proteomes" id="UP000287857"/>
    </source>
</evidence>
<evidence type="ECO:0000256" key="1">
    <source>
        <dbReference type="ARBA" id="ARBA00008061"/>
    </source>
</evidence>
<dbReference type="GO" id="GO:0009313">
    <property type="term" value="P:oligosaccharide catabolic process"/>
    <property type="evidence" value="ECO:0007669"/>
    <property type="project" value="TreeGrafter"/>
</dbReference>
<dbReference type="InterPro" id="IPR017853">
    <property type="entry name" value="GH"/>
</dbReference>
<dbReference type="Gene3D" id="2.60.40.1180">
    <property type="entry name" value="Golgi alpha-mannosidase II"/>
    <property type="match status" value="1"/>
</dbReference>
<name>A0A429ZUI4_9ENTE</name>